<dbReference type="eggNOG" id="COG0675">
    <property type="taxonomic scope" value="Bacteria"/>
</dbReference>
<proteinExistence type="predicted"/>
<dbReference type="HOGENOM" id="CLU_2274172_0_0_3"/>
<dbReference type="SUPFAM" id="SSF54862">
    <property type="entry name" value="4Fe-4S ferredoxins"/>
    <property type="match status" value="1"/>
</dbReference>
<dbReference type="InterPro" id="IPR017900">
    <property type="entry name" value="4Fe4S_Fe_S_CS"/>
</dbReference>
<keyword evidence="6" id="KW-1185">Reference proteome</keyword>
<dbReference type="Pfam" id="PF00037">
    <property type="entry name" value="Fer4"/>
    <property type="match status" value="1"/>
</dbReference>
<gene>
    <name evidence="5" type="ORF">LYNGBM3L_74780</name>
</gene>
<dbReference type="GO" id="GO:0046872">
    <property type="term" value="F:metal ion binding"/>
    <property type="evidence" value="ECO:0007669"/>
    <property type="project" value="UniProtKB-KW"/>
</dbReference>
<protein>
    <submittedName>
        <fullName evidence="5">NADH dehydrogenase/NADH:ubiquinone oxidoreductase 75 kD subunit</fullName>
    </submittedName>
</protein>
<dbReference type="GO" id="GO:0051536">
    <property type="term" value="F:iron-sulfur cluster binding"/>
    <property type="evidence" value="ECO:0007669"/>
    <property type="project" value="UniProtKB-KW"/>
</dbReference>
<dbReference type="PROSITE" id="PS51379">
    <property type="entry name" value="4FE4S_FER_2"/>
    <property type="match status" value="1"/>
</dbReference>
<accession>F4Y469</accession>
<name>F4Y469_9CYAN</name>
<sequence length="102" mass="11426">MVVELCALNQCIETYKETGIGLSCSALNAMLPKLKKDEKTEWLKDCYSPWGEVNACTSCGKCVDACPTGAIFRKGTTTAEKERDRGKLEFLVTARTKQEWKR</sequence>
<dbReference type="eggNOG" id="COG3383">
    <property type="taxonomic scope" value="Bacteria"/>
</dbReference>
<organism evidence="5 6">
    <name type="scientific">Moorena producens 3L</name>
    <dbReference type="NCBI Taxonomy" id="489825"/>
    <lineage>
        <taxon>Bacteria</taxon>
        <taxon>Bacillati</taxon>
        <taxon>Cyanobacteriota</taxon>
        <taxon>Cyanophyceae</taxon>
        <taxon>Coleofasciculales</taxon>
        <taxon>Coleofasciculaceae</taxon>
        <taxon>Moorena</taxon>
    </lineage>
</organism>
<keyword evidence="3" id="KW-0411">Iron-sulfur</keyword>
<dbReference type="Proteomes" id="UP000003959">
    <property type="component" value="Unassembled WGS sequence"/>
</dbReference>
<dbReference type="InterPro" id="IPR017896">
    <property type="entry name" value="4Fe4S_Fe-S-bd"/>
</dbReference>
<keyword evidence="5" id="KW-0830">Ubiquinone</keyword>
<evidence type="ECO:0000256" key="3">
    <source>
        <dbReference type="ARBA" id="ARBA00023014"/>
    </source>
</evidence>
<dbReference type="Gene3D" id="3.30.70.20">
    <property type="match status" value="1"/>
</dbReference>
<evidence type="ECO:0000313" key="6">
    <source>
        <dbReference type="Proteomes" id="UP000003959"/>
    </source>
</evidence>
<dbReference type="EMBL" id="GL890975">
    <property type="protein sequence ID" value="EGJ28388.1"/>
    <property type="molecule type" value="Genomic_DNA"/>
</dbReference>
<evidence type="ECO:0000259" key="4">
    <source>
        <dbReference type="PROSITE" id="PS51379"/>
    </source>
</evidence>
<feature type="domain" description="4Fe-4S ferredoxin-type" evidence="4">
    <location>
        <begin position="47"/>
        <end position="76"/>
    </location>
</feature>
<dbReference type="PROSITE" id="PS00198">
    <property type="entry name" value="4FE4S_FER_1"/>
    <property type="match status" value="1"/>
</dbReference>
<dbReference type="AlphaFoldDB" id="F4Y469"/>
<evidence type="ECO:0000313" key="5">
    <source>
        <dbReference type="EMBL" id="EGJ28388.1"/>
    </source>
</evidence>
<keyword evidence="1" id="KW-0479">Metal-binding</keyword>
<evidence type="ECO:0000256" key="1">
    <source>
        <dbReference type="ARBA" id="ARBA00022723"/>
    </source>
</evidence>
<reference evidence="6" key="1">
    <citation type="journal article" date="2011" name="Proc. Natl. Acad. Sci. U.S.A.">
        <title>Genomic insights into the physiology and ecology of the marine filamentous cyanobacterium Lyngbya majuscula.</title>
        <authorList>
            <person name="Jones A.C."/>
            <person name="Monroe E.A."/>
            <person name="Podell S."/>
            <person name="Hess W.R."/>
            <person name="Klages S."/>
            <person name="Esquenazi E."/>
            <person name="Niessen S."/>
            <person name="Hoover H."/>
            <person name="Rothmann M."/>
            <person name="Lasken R.S."/>
            <person name="Yates J.R.III."/>
            <person name="Reinhardt R."/>
            <person name="Kube M."/>
            <person name="Burkart M.D."/>
            <person name="Allen E.E."/>
            <person name="Dorrestein P.C."/>
            <person name="Gerwick W.H."/>
            <person name="Gerwick L."/>
        </authorList>
    </citation>
    <scope>NUCLEOTIDE SEQUENCE [LARGE SCALE GENOMIC DNA]</scope>
    <source>
        <strain evidence="6">3L</strain>
    </source>
</reference>
<evidence type="ECO:0000256" key="2">
    <source>
        <dbReference type="ARBA" id="ARBA00023004"/>
    </source>
</evidence>
<keyword evidence="2" id="KW-0408">Iron</keyword>